<name>A0A382LAI8_9ZZZZ</name>
<reference evidence="1" key="1">
    <citation type="submission" date="2018-05" db="EMBL/GenBank/DDBJ databases">
        <authorList>
            <person name="Lanie J.A."/>
            <person name="Ng W.-L."/>
            <person name="Kazmierczak K.M."/>
            <person name="Andrzejewski T.M."/>
            <person name="Davidsen T.M."/>
            <person name="Wayne K.J."/>
            <person name="Tettelin H."/>
            <person name="Glass J.I."/>
            <person name="Rusch D."/>
            <person name="Podicherti R."/>
            <person name="Tsui H.-C.T."/>
            <person name="Winkler M.E."/>
        </authorList>
    </citation>
    <scope>NUCLEOTIDE SEQUENCE</scope>
</reference>
<dbReference type="AlphaFoldDB" id="A0A382LAI8"/>
<organism evidence="1">
    <name type="scientific">marine metagenome</name>
    <dbReference type="NCBI Taxonomy" id="408172"/>
    <lineage>
        <taxon>unclassified sequences</taxon>
        <taxon>metagenomes</taxon>
        <taxon>ecological metagenomes</taxon>
    </lineage>
</organism>
<protein>
    <submittedName>
        <fullName evidence="1">Uncharacterized protein</fullName>
    </submittedName>
</protein>
<dbReference type="EMBL" id="UINC01085014">
    <property type="protein sequence ID" value="SVC32162.1"/>
    <property type="molecule type" value="Genomic_DNA"/>
</dbReference>
<evidence type="ECO:0000313" key="1">
    <source>
        <dbReference type="EMBL" id="SVC32162.1"/>
    </source>
</evidence>
<accession>A0A382LAI8</accession>
<proteinExistence type="predicted"/>
<gene>
    <name evidence="1" type="ORF">METZ01_LOCUS285016</name>
</gene>
<sequence>MGLEKLQQKNPDKAGLDPSVVFGRIIPQRYSKGGFN</sequence>